<name>A0AAQ3PXW6_PASNO</name>
<keyword evidence="3" id="KW-1185">Reference proteome</keyword>
<protein>
    <submittedName>
        <fullName evidence="2">Uncharacterized protein</fullName>
    </submittedName>
</protein>
<sequence length="74" mass="8368">MTSSSFSAKWARRRRLMCNITAQIANDDDHRTGGHQQAHGDEHDESPQDRDNETGPVLHRPGLLADRSMVRSRS</sequence>
<dbReference type="EMBL" id="CP144745">
    <property type="protein sequence ID" value="WVZ54847.1"/>
    <property type="molecule type" value="Genomic_DNA"/>
</dbReference>
<organism evidence="2 3">
    <name type="scientific">Paspalum notatum var. saurae</name>
    <dbReference type="NCBI Taxonomy" id="547442"/>
    <lineage>
        <taxon>Eukaryota</taxon>
        <taxon>Viridiplantae</taxon>
        <taxon>Streptophyta</taxon>
        <taxon>Embryophyta</taxon>
        <taxon>Tracheophyta</taxon>
        <taxon>Spermatophyta</taxon>
        <taxon>Magnoliopsida</taxon>
        <taxon>Liliopsida</taxon>
        <taxon>Poales</taxon>
        <taxon>Poaceae</taxon>
        <taxon>PACMAD clade</taxon>
        <taxon>Panicoideae</taxon>
        <taxon>Andropogonodae</taxon>
        <taxon>Paspaleae</taxon>
        <taxon>Paspalinae</taxon>
        <taxon>Paspalum</taxon>
    </lineage>
</organism>
<feature type="compositionally biased region" description="Basic and acidic residues" evidence="1">
    <location>
        <begin position="27"/>
        <end position="53"/>
    </location>
</feature>
<evidence type="ECO:0000313" key="2">
    <source>
        <dbReference type="EMBL" id="WVZ54847.1"/>
    </source>
</evidence>
<evidence type="ECO:0000256" key="1">
    <source>
        <dbReference type="SAM" id="MobiDB-lite"/>
    </source>
</evidence>
<reference evidence="2 3" key="1">
    <citation type="submission" date="2024-02" db="EMBL/GenBank/DDBJ databases">
        <title>High-quality chromosome-scale genome assembly of Pensacola bahiagrass (Paspalum notatum Flugge var. saurae).</title>
        <authorList>
            <person name="Vega J.M."/>
            <person name="Podio M."/>
            <person name="Orjuela J."/>
            <person name="Siena L.A."/>
            <person name="Pessino S.C."/>
            <person name="Combes M.C."/>
            <person name="Mariac C."/>
            <person name="Albertini E."/>
            <person name="Pupilli F."/>
            <person name="Ortiz J.P.A."/>
            <person name="Leblanc O."/>
        </authorList>
    </citation>
    <scope>NUCLEOTIDE SEQUENCE [LARGE SCALE GENOMIC DNA]</scope>
    <source>
        <strain evidence="2">R1</strain>
        <tissue evidence="2">Leaf</tissue>
    </source>
</reference>
<gene>
    <name evidence="2" type="ORF">U9M48_005591</name>
</gene>
<dbReference type="Proteomes" id="UP001341281">
    <property type="component" value="Chromosome 01"/>
</dbReference>
<accession>A0AAQ3PXW6</accession>
<proteinExistence type="predicted"/>
<evidence type="ECO:0000313" key="3">
    <source>
        <dbReference type="Proteomes" id="UP001341281"/>
    </source>
</evidence>
<feature type="region of interest" description="Disordered" evidence="1">
    <location>
        <begin position="24"/>
        <end position="74"/>
    </location>
</feature>
<dbReference type="AlphaFoldDB" id="A0AAQ3PXW6"/>